<evidence type="ECO:0000256" key="3">
    <source>
        <dbReference type="ARBA" id="ARBA00022722"/>
    </source>
</evidence>
<comment type="subcellular location">
    <subcellularLocation>
        <location evidence="6">Cytoplasm</location>
    </subcellularLocation>
</comment>
<dbReference type="PANTHER" id="PTHR34137:SF1">
    <property type="entry name" value="EXODEOXYRIBONUCLEASE 7 SMALL SUBUNIT"/>
    <property type="match status" value="1"/>
</dbReference>
<sequence length="82" mass="9233">MVTGENEASKSDLTFEQAMQRLDEIVRKLEAGDLPLDASIRAYEESMRLVAFCREQLDKAEFQLEQLTLDAVEEGPAGEERA</sequence>
<dbReference type="GO" id="GO:0008855">
    <property type="term" value="F:exodeoxyribonuclease VII activity"/>
    <property type="evidence" value="ECO:0007669"/>
    <property type="project" value="UniProtKB-UniRule"/>
</dbReference>
<evidence type="ECO:0000256" key="5">
    <source>
        <dbReference type="ARBA" id="ARBA00022839"/>
    </source>
</evidence>
<dbReference type="Pfam" id="PF02609">
    <property type="entry name" value="Exonuc_VII_S"/>
    <property type="match status" value="1"/>
</dbReference>
<keyword evidence="2 6" id="KW-0963">Cytoplasm</keyword>
<evidence type="ECO:0000256" key="2">
    <source>
        <dbReference type="ARBA" id="ARBA00022490"/>
    </source>
</evidence>
<comment type="subunit">
    <text evidence="6">Heterooligomer composed of large and small subunits.</text>
</comment>
<dbReference type="Gene3D" id="1.10.287.1040">
    <property type="entry name" value="Exonuclease VII, small subunit"/>
    <property type="match status" value="1"/>
</dbReference>
<evidence type="ECO:0000256" key="4">
    <source>
        <dbReference type="ARBA" id="ARBA00022801"/>
    </source>
</evidence>
<reference evidence="7 8" key="1">
    <citation type="submission" date="2019-03" db="EMBL/GenBank/DDBJ databases">
        <title>Genomic Encyclopedia of Type Strains, Phase IV (KMG-IV): sequencing the most valuable type-strain genomes for metagenomic binning, comparative biology and taxonomic classification.</title>
        <authorList>
            <person name="Goeker M."/>
        </authorList>
    </citation>
    <scope>NUCLEOTIDE SEQUENCE [LARGE SCALE GENOMIC DNA]</scope>
    <source>
        <strain evidence="7 8">DSM 17974</strain>
    </source>
</reference>
<dbReference type="RefSeq" id="WP_134160299.1">
    <property type="nucleotide sequence ID" value="NZ_SORF01000011.1"/>
</dbReference>
<dbReference type="GO" id="GO:0006308">
    <property type="term" value="P:DNA catabolic process"/>
    <property type="evidence" value="ECO:0007669"/>
    <property type="project" value="UniProtKB-UniRule"/>
</dbReference>
<evidence type="ECO:0000256" key="1">
    <source>
        <dbReference type="ARBA" id="ARBA00009998"/>
    </source>
</evidence>
<evidence type="ECO:0000256" key="6">
    <source>
        <dbReference type="HAMAP-Rule" id="MF_00337"/>
    </source>
</evidence>
<dbReference type="SUPFAM" id="SSF116842">
    <property type="entry name" value="XseB-like"/>
    <property type="match status" value="1"/>
</dbReference>
<evidence type="ECO:0000313" key="8">
    <source>
        <dbReference type="Proteomes" id="UP000294581"/>
    </source>
</evidence>
<evidence type="ECO:0000313" key="7">
    <source>
        <dbReference type="EMBL" id="TDY43409.1"/>
    </source>
</evidence>
<dbReference type="PANTHER" id="PTHR34137">
    <property type="entry name" value="EXODEOXYRIBONUCLEASE 7 SMALL SUBUNIT"/>
    <property type="match status" value="1"/>
</dbReference>
<protein>
    <recommendedName>
        <fullName evidence="6">Exodeoxyribonuclease 7 small subunit</fullName>
        <ecNumber evidence="6">3.1.11.6</ecNumber>
    </recommendedName>
    <alternativeName>
        <fullName evidence="6">Exodeoxyribonuclease VII small subunit</fullName>
        <shortName evidence="6">Exonuclease VII small subunit</shortName>
    </alternativeName>
</protein>
<keyword evidence="8" id="KW-1185">Reference proteome</keyword>
<comment type="caution">
    <text evidence="7">The sequence shown here is derived from an EMBL/GenBank/DDBJ whole genome shotgun (WGS) entry which is preliminary data.</text>
</comment>
<comment type="catalytic activity">
    <reaction evidence="6">
        <text>Exonucleolytic cleavage in either 5'- to 3'- or 3'- to 5'-direction to yield nucleoside 5'-phosphates.</text>
        <dbReference type="EC" id="3.1.11.6"/>
    </reaction>
</comment>
<dbReference type="InterPro" id="IPR003761">
    <property type="entry name" value="Exonuc_VII_S"/>
</dbReference>
<dbReference type="OrthoDB" id="9798666at2"/>
<name>A0A4R8LL64_9BACL</name>
<keyword evidence="3 6" id="KW-0540">Nuclease</keyword>
<dbReference type="EMBL" id="SORF01000011">
    <property type="protein sequence ID" value="TDY43409.1"/>
    <property type="molecule type" value="Genomic_DNA"/>
</dbReference>
<comment type="function">
    <text evidence="6">Bidirectionally degrades single-stranded DNA into large acid-insoluble oligonucleotides, which are then degraded further into small acid-soluble oligonucleotides.</text>
</comment>
<keyword evidence="5 6" id="KW-0269">Exonuclease</keyword>
<accession>A0A4R8LL64</accession>
<comment type="similarity">
    <text evidence="1 6">Belongs to the XseB family.</text>
</comment>
<proteinExistence type="inferred from homology"/>
<dbReference type="PIRSF" id="PIRSF006488">
    <property type="entry name" value="Exonuc_VII_S"/>
    <property type="match status" value="1"/>
</dbReference>
<organism evidence="7 8">
    <name type="scientific">Alicyclobacillus sacchari</name>
    <dbReference type="NCBI Taxonomy" id="392010"/>
    <lineage>
        <taxon>Bacteria</taxon>
        <taxon>Bacillati</taxon>
        <taxon>Bacillota</taxon>
        <taxon>Bacilli</taxon>
        <taxon>Bacillales</taxon>
        <taxon>Alicyclobacillaceae</taxon>
        <taxon>Alicyclobacillus</taxon>
    </lineage>
</organism>
<dbReference type="InterPro" id="IPR037004">
    <property type="entry name" value="Exonuc_VII_ssu_sf"/>
</dbReference>
<dbReference type="NCBIfam" id="TIGR01280">
    <property type="entry name" value="xseB"/>
    <property type="match status" value="1"/>
</dbReference>
<dbReference type="AlphaFoldDB" id="A0A4R8LL64"/>
<gene>
    <name evidence="6" type="primary">xseB</name>
    <name evidence="7" type="ORF">C7445_11156</name>
</gene>
<dbReference type="HAMAP" id="MF_00337">
    <property type="entry name" value="Exonuc_7_S"/>
    <property type="match status" value="1"/>
</dbReference>
<dbReference type="GO" id="GO:0005829">
    <property type="term" value="C:cytosol"/>
    <property type="evidence" value="ECO:0007669"/>
    <property type="project" value="TreeGrafter"/>
</dbReference>
<keyword evidence="4 6" id="KW-0378">Hydrolase</keyword>
<dbReference type="EC" id="3.1.11.6" evidence="6"/>
<dbReference type="GO" id="GO:0009318">
    <property type="term" value="C:exodeoxyribonuclease VII complex"/>
    <property type="evidence" value="ECO:0007669"/>
    <property type="project" value="UniProtKB-UniRule"/>
</dbReference>
<dbReference type="Proteomes" id="UP000294581">
    <property type="component" value="Unassembled WGS sequence"/>
</dbReference>